<protein>
    <recommendedName>
        <fullName evidence="4">J domain-containing protein</fullName>
    </recommendedName>
</protein>
<dbReference type="CDD" id="cd06257">
    <property type="entry name" value="DnaJ"/>
    <property type="match status" value="1"/>
</dbReference>
<dbReference type="GO" id="GO:0005783">
    <property type="term" value="C:endoplasmic reticulum"/>
    <property type="evidence" value="ECO:0007669"/>
    <property type="project" value="TreeGrafter"/>
</dbReference>
<dbReference type="GO" id="GO:0051787">
    <property type="term" value="F:misfolded protein binding"/>
    <property type="evidence" value="ECO:0007669"/>
    <property type="project" value="TreeGrafter"/>
</dbReference>
<dbReference type="SUPFAM" id="SSF46565">
    <property type="entry name" value="Chaperone J-domain"/>
    <property type="match status" value="1"/>
</dbReference>
<dbReference type="PROSITE" id="PS50076">
    <property type="entry name" value="DNAJ_2"/>
    <property type="match status" value="1"/>
</dbReference>
<feature type="region of interest" description="Disordered" evidence="2">
    <location>
        <begin position="180"/>
        <end position="216"/>
    </location>
</feature>
<evidence type="ECO:0000256" key="2">
    <source>
        <dbReference type="SAM" id="MobiDB-lite"/>
    </source>
</evidence>
<feature type="domain" description="J" evidence="4">
    <location>
        <begin position="76"/>
        <end position="141"/>
    </location>
</feature>
<sequence length="216" mass="23334">MWDYLSPILWSLLPGQAVHAALPLLSSLAPALLPPAAPGSAAYTANYRRVLTAGVVAYLAYLFATDAATDGASQGDWYAVLGVSTRATDDELRRAFRGLSRLYHPDRVGGSTEAAARFIAVRQAYEGLSDPVKRFAHDRWVGGGGVRHAGRQAHAQLRPRHRALARRCELARVHAPRAPERRGILRHQPGLPGALQPAGEQQGDLRASRAGNRRAS</sequence>
<gene>
    <name evidence="5" type="ORF">VHUM_01981</name>
</gene>
<dbReference type="InterPro" id="IPR036869">
    <property type="entry name" value="J_dom_sf"/>
</dbReference>
<feature type="signal peptide" evidence="3">
    <location>
        <begin position="1"/>
        <end position="20"/>
    </location>
</feature>
<accession>A0A7D8V180</accession>
<dbReference type="PANTHER" id="PTHR44360:SF1">
    <property type="entry name" value="DNAJ HOMOLOG SUBFAMILY B MEMBER 9"/>
    <property type="match status" value="1"/>
</dbReference>
<dbReference type="OrthoDB" id="10250354at2759"/>
<organism evidence="5 6">
    <name type="scientific">Vanrija humicola</name>
    <name type="common">Yeast</name>
    <name type="synonym">Cryptococcus humicola</name>
    <dbReference type="NCBI Taxonomy" id="5417"/>
    <lineage>
        <taxon>Eukaryota</taxon>
        <taxon>Fungi</taxon>
        <taxon>Dikarya</taxon>
        <taxon>Basidiomycota</taxon>
        <taxon>Agaricomycotina</taxon>
        <taxon>Tremellomycetes</taxon>
        <taxon>Trichosporonales</taxon>
        <taxon>Trichosporonaceae</taxon>
        <taxon>Vanrija</taxon>
    </lineage>
</organism>
<dbReference type="PANTHER" id="PTHR44360">
    <property type="entry name" value="DNAJ HOMOLOG SUBFAMILY B MEMBER 9"/>
    <property type="match status" value="1"/>
</dbReference>
<dbReference type="Gene3D" id="1.10.287.110">
    <property type="entry name" value="DnaJ domain"/>
    <property type="match status" value="1"/>
</dbReference>
<keyword evidence="1" id="KW-0143">Chaperone</keyword>
<evidence type="ECO:0000313" key="5">
    <source>
        <dbReference type="EMBL" id="TXT11230.1"/>
    </source>
</evidence>
<dbReference type="AlphaFoldDB" id="A0A7D8V180"/>
<comment type="caution">
    <text evidence="5">The sequence shown here is derived from an EMBL/GenBank/DDBJ whole genome shotgun (WGS) entry which is preliminary data.</text>
</comment>
<dbReference type="GO" id="GO:0036503">
    <property type="term" value="P:ERAD pathway"/>
    <property type="evidence" value="ECO:0007669"/>
    <property type="project" value="TreeGrafter"/>
</dbReference>
<keyword evidence="3" id="KW-0732">Signal</keyword>
<dbReference type="InterPro" id="IPR051948">
    <property type="entry name" value="Hsp70_co-chaperone_J-domain"/>
</dbReference>
<evidence type="ECO:0000313" key="6">
    <source>
        <dbReference type="Proteomes" id="UP000473826"/>
    </source>
</evidence>
<dbReference type="Pfam" id="PF00226">
    <property type="entry name" value="DnaJ"/>
    <property type="match status" value="1"/>
</dbReference>
<proteinExistence type="predicted"/>
<name>A0A7D8V180_VANHU</name>
<dbReference type="InterPro" id="IPR001623">
    <property type="entry name" value="DnaJ_domain"/>
</dbReference>
<evidence type="ECO:0000256" key="3">
    <source>
        <dbReference type="SAM" id="SignalP"/>
    </source>
</evidence>
<evidence type="ECO:0000256" key="1">
    <source>
        <dbReference type="ARBA" id="ARBA00023186"/>
    </source>
</evidence>
<dbReference type="GO" id="GO:0051087">
    <property type="term" value="F:protein-folding chaperone binding"/>
    <property type="evidence" value="ECO:0007669"/>
    <property type="project" value="TreeGrafter"/>
</dbReference>
<reference evidence="5 6" key="1">
    <citation type="journal article" date="2019" name="PLoS Genet.">
        <title>Convergent evolution of linked mating-type loci in basidiomycete fungi.</title>
        <authorList>
            <person name="Sun S."/>
            <person name="Coelho M.A."/>
            <person name="Heitman J."/>
            <person name="Nowrousian M."/>
        </authorList>
    </citation>
    <scope>NUCLEOTIDE SEQUENCE [LARGE SCALE GENOMIC DNA]</scope>
    <source>
        <strain evidence="5 6">CBS 4282</strain>
    </source>
</reference>
<feature type="chain" id="PRO_5028990895" description="J domain-containing protein" evidence="3">
    <location>
        <begin position="21"/>
        <end position="216"/>
    </location>
</feature>
<dbReference type="PRINTS" id="PR00625">
    <property type="entry name" value="JDOMAIN"/>
</dbReference>
<keyword evidence="6" id="KW-1185">Reference proteome</keyword>
<dbReference type="SMART" id="SM00271">
    <property type="entry name" value="DnaJ"/>
    <property type="match status" value="1"/>
</dbReference>
<dbReference type="EMBL" id="QKWK01000004">
    <property type="protein sequence ID" value="TXT11230.1"/>
    <property type="molecule type" value="Genomic_DNA"/>
</dbReference>
<dbReference type="Proteomes" id="UP000473826">
    <property type="component" value="Unassembled WGS sequence"/>
</dbReference>
<evidence type="ECO:0000259" key="4">
    <source>
        <dbReference type="PROSITE" id="PS50076"/>
    </source>
</evidence>